<gene>
    <name evidence="2" type="ORF">ADEAN_000608500</name>
</gene>
<organism evidence="2 3">
    <name type="scientific">Angomonas deanei</name>
    <dbReference type="NCBI Taxonomy" id="59799"/>
    <lineage>
        <taxon>Eukaryota</taxon>
        <taxon>Discoba</taxon>
        <taxon>Euglenozoa</taxon>
        <taxon>Kinetoplastea</taxon>
        <taxon>Metakinetoplastina</taxon>
        <taxon>Trypanosomatida</taxon>
        <taxon>Trypanosomatidae</taxon>
        <taxon>Strigomonadinae</taxon>
        <taxon>Angomonas</taxon>
    </lineage>
</organism>
<feature type="compositionally biased region" description="Basic residues" evidence="1">
    <location>
        <begin position="104"/>
        <end position="146"/>
    </location>
</feature>
<dbReference type="VEuPathDB" id="TriTrypDB:ADEAN_000608500"/>
<name>A0A7G2CI50_9TRYP</name>
<reference evidence="2 3" key="1">
    <citation type="submission" date="2020-08" db="EMBL/GenBank/DDBJ databases">
        <authorList>
            <person name="Newling K."/>
            <person name="Davey J."/>
            <person name="Forrester S."/>
        </authorList>
    </citation>
    <scope>NUCLEOTIDE SEQUENCE [LARGE SCALE GENOMIC DNA]</scope>
    <source>
        <strain evidence="3">Crithidia deanei Carvalho (ATCC PRA-265)</strain>
    </source>
</reference>
<keyword evidence="3" id="KW-1185">Reference proteome</keyword>
<evidence type="ECO:0000313" key="2">
    <source>
        <dbReference type="EMBL" id="CAD2218594.1"/>
    </source>
</evidence>
<proteinExistence type="predicted"/>
<dbReference type="AlphaFoldDB" id="A0A7G2CI50"/>
<dbReference type="InterPro" id="IPR036910">
    <property type="entry name" value="HMG_box_dom_sf"/>
</dbReference>
<protein>
    <submittedName>
        <fullName evidence="2">Uncharacterized protein</fullName>
    </submittedName>
</protein>
<feature type="region of interest" description="Disordered" evidence="1">
    <location>
        <begin position="102"/>
        <end position="146"/>
    </location>
</feature>
<evidence type="ECO:0000313" key="3">
    <source>
        <dbReference type="Proteomes" id="UP000515908"/>
    </source>
</evidence>
<dbReference type="SUPFAM" id="SSF47095">
    <property type="entry name" value="HMG-box"/>
    <property type="match status" value="1"/>
</dbReference>
<dbReference type="CDD" id="cd00084">
    <property type="entry name" value="HMG-box_SF"/>
    <property type="match status" value="1"/>
</dbReference>
<evidence type="ECO:0000256" key="1">
    <source>
        <dbReference type="SAM" id="MobiDB-lite"/>
    </source>
</evidence>
<dbReference type="Proteomes" id="UP000515908">
    <property type="component" value="Chromosome 11"/>
</dbReference>
<sequence>MNGFNIFVKELAKKNGFKGPTSHFTQSSKLWSALTPAKRAAYERKAKAMPPSARSVLYQKFRKQNWSTVSHLPSNKRVAAITKKFKAEVKAGNIVLPPKSAKTTLKKASKAVKKAAKPTKKSVKPTKKSIKPAKKSVKKTVKKSKK</sequence>
<accession>A0A7G2CI50</accession>
<dbReference type="EMBL" id="LR877155">
    <property type="protein sequence ID" value="CAD2218594.1"/>
    <property type="molecule type" value="Genomic_DNA"/>
</dbReference>